<proteinExistence type="predicted"/>
<evidence type="ECO:0000313" key="3">
    <source>
        <dbReference type="EMBL" id="KAF7425554.1"/>
    </source>
</evidence>
<evidence type="ECO:0000313" key="4">
    <source>
        <dbReference type="Proteomes" id="UP000600918"/>
    </source>
</evidence>
<keyword evidence="1" id="KW-1015">Disulfide bond</keyword>
<dbReference type="EMBL" id="JACSDY010000006">
    <property type="protein sequence ID" value="KAF7425554.1"/>
    <property type="molecule type" value="Genomic_DNA"/>
</dbReference>
<dbReference type="Gene3D" id="2.60.40.10">
    <property type="entry name" value="Immunoglobulins"/>
    <property type="match status" value="1"/>
</dbReference>
<keyword evidence="4" id="KW-1185">Reference proteome</keyword>
<evidence type="ECO:0000259" key="2">
    <source>
        <dbReference type="PROSITE" id="PS50835"/>
    </source>
</evidence>
<protein>
    <recommendedName>
        <fullName evidence="2">Ig-like domain-containing protein</fullName>
    </recommendedName>
</protein>
<feature type="domain" description="Ig-like" evidence="2">
    <location>
        <begin position="88"/>
        <end position="178"/>
    </location>
</feature>
<dbReference type="Pfam" id="PF08205">
    <property type="entry name" value="C2-set_2"/>
    <property type="match status" value="1"/>
</dbReference>
<gene>
    <name evidence="3" type="ORF">H0235_007992</name>
</gene>
<name>A0A834P330_VESPE</name>
<evidence type="ECO:0000256" key="1">
    <source>
        <dbReference type="ARBA" id="ARBA00023157"/>
    </source>
</evidence>
<dbReference type="InterPro" id="IPR013162">
    <property type="entry name" value="CD80_C2-set"/>
</dbReference>
<dbReference type="Proteomes" id="UP000600918">
    <property type="component" value="Unassembled WGS sequence"/>
</dbReference>
<dbReference type="AlphaFoldDB" id="A0A834P330"/>
<comment type="caution">
    <text evidence="3">The sequence shown here is derived from an EMBL/GenBank/DDBJ whole genome shotgun (WGS) entry which is preliminary data.</text>
</comment>
<dbReference type="InterPro" id="IPR007110">
    <property type="entry name" value="Ig-like_dom"/>
</dbReference>
<dbReference type="InterPro" id="IPR013783">
    <property type="entry name" value="Ig-like_fold"/>
</dbReference>
<dbReference type="PROSITE" id="PS50835">
    <property type="entry name" value="IG_LIKE"/>
    <property type="match status" value="1"/>
</dbReference>
<sequence>MEAKTALKYNVPHVMRQARKNENKKKLETRDALSFDIVSQVTASDTTSVTLVDVSRNLTGTYKCEVSAGVPSYHTLIERAKMMVVDAPKTDPTIGSEKERIAVGEMLRANCTSGASRPASAITWMLNGDHITNNSSHFWIQPHSISQEDDTVKTKSHIEFKITNDMFQNGRLHLRCIAFISDVYRKSADMEIAVDEPLLASITGDAPAHSHTLRWAIKNKLHSESALLDSLGMNNTDILKKTCSKPKKQLRCTDDDNGAAIKIGMKTTRKDSATTFPTLLLTDGSARTGGSLEYRRNSETKVKQKRQAVDIVGREVREIGAASRGQLLSLSENDSDDKDSRQFLGGIFEFSKSLTRS</sequence>
<accession>A0A834P330</accession>
<dbReference type="PANTHER" id="PTHR21261">
    <property type="entry name" value="BEAT PROTEIN"/>
    <property type="match status" value="1"/>
</dbReference>
<dbReference type="PANTHER" id="PTHR21261:SF17">
    <property type="entry name" value="BEAT VI"/>
    <property type="match status" value="1"/>
</dbReference>
<reference evidence="3" key="1">
    <citation type="journal article" date="2020" name="G3 (Bethesda)">
        <title>High-Quality Assemblies for Three Invasive Social Wasps from the &lt;i&gt;Vespula&lt;/i&gt; Genus.</title>
        <authorList>
            <person name="Harrop T.W.R."/>
            <person name="Guhlin J."/>
            <person name="McLaughlin G.M."/>
            <person name="Permina E."/>
            <person name="Stockwell P."/>
            <person name="Gilligan J."/>
            <person name="Le Lec M.F."/>
            <person name="Gruber M.A.M."/>
            <person name="Quinn O."/>
            <person name="Lovegrove M."/>
            <person name="Duncan E.J."/>
            <person name="Remnant E.J."/>
            <person name="Van Eeckhoven J."/>
            <person name="Graham B."/>
            <person name="Knapp R.A."/>
            <person name="Langford K.W."/>
            <person name="Kronenberg Z."/>
            <person name="Press M.O."/>
            <person name="Eacker S.M."/>
            <person name="Wilson-Rankin E.E."/>
            <person name="Purcell J."/>
            <person name="Lester P.J."/>
            <person name="Dearden P.K."/>
        </authorList>
    </citation>
    <scope>NUCLEOTIDE SEQUENCE</scope>
    <source>
        <strain evidence="3">Volc-1</strain>
    </source>
</reference>
<organism evidence="3 4">
    <name type="scientific">Vespula pensylvanica</name>
    <name type="common">Western yellow jacket</name>
    <name type="synonym">Wasp</name>
    <dbReference type="NCBI Taxonomy" id="30213"/>
    <lineage>
        <taxon>Eukaryota</taxon>
        <taxon>Metazoa</taxon>
        <taxon>Ecdysozoa</taxon>
        <taxon>Arthropoda</taxon>
        <taxon>Hexapoda</taxon>
        <taxon>Insecta</taxon>
        <taxon>Pterygota</taxon>
        <taxon>Neoptera</taxon>
        <taxon>Endopterygota</taxon>
        <taxon>Hymenoptera</taxon>
        <taxon>Apocrita</taxon>
        <taxon>Aculeata</taxon>
        <taxon>Vespoidea</taxon>
        <taxon>Vespidae</taxon>
        <taxon>Vespinae</taxon>
        <taxon>Vespula</taxon>
    </lineage>
</organism>